<protein>
    <recommendedName>
        <fullName evidence="1">UDP-glucose 6-dehydrogenase</fullName>
    </recommendedName>
</protein>
<evidence type="ECO:0000313" key="4">
    <source>
        <dbReference type="EMBL" id="RHC75294.1"/>
    </source>
</evidence>
<dbReference type="AlphaFoldDB" id="A0A3E5EUQ3"/>
<dbReference type="Pfam" id="PF03721">
    <property type="entry name" value="UDPG_MGDP_dh_N"/>
    <property type="match status" value="1"/>
</dbReference>
<proteinExistence type="predicted"/>
<name>A0A3E5EUQ3_BACUN</name>
<dbReference type="Proteomes" id="UP000284514">
    <property type="component" value="Unassembled WGS sequence"/>
</dbReference>
<dbReference type="GO" id="GO:0051287">
    <property type="term" value="F:NAD binding"/>
    <property type="evidence" value="ECO:0007669"/>
    <property type="project" value="InterPro"/>
</dbReference>
<sequence>MNIAIVGTGYVGLVSGTCFAELGANVTRVDVNTQKIERKEFRMPSWGMIKKGMKGNPELIDGRNMFGASELEGIDYLKIG</sequence>
<evidence type="ECO:0000313" key="6">
    <source>
        <dbReference type="Proteomes" id="UP000284514"/>
    </source>
</evidence>
<gene>
    <name evidence="4" type="ORF">DW831_05145</name>
    <name evidence="3" type="ORF">DXB37_14285</name>
</gene>
<dbReference type="PANTHER" id="PTHR43750">
    <property type="entry name" value="UDP-GLUCOSE 6-DEHYDROGENASE TUAD"/>
    <property type="match status" value="1"/>
</dbReference>
<dbReference type="EMBL" id="QSIF01000005">
    <property type="protein sequence ID" value="RHC75294.1"/>
    <property type="molecule type" value="Genomic_DNA"/>
</dbReference>
<organism evidence="3 5">
    <name type="scientific">Bacteroides uniformis</name>
    <dbReference type="NCBI Taxonomy" id="820"/>
    <lineage>
        <taxon>Bacteria</taxon>
        <taxon>Pseudomonadati</taxon>
        <taxon>Bacteroidota</taxon>
        <taxon>Bacteroidia</taxon>
        <taxon>Bacteroidales</taxon>
        <taxon>Bacteroidaceae</taxon>
        <taxon>Bacteroides</taxon>
    </lineage>
</organism>
<evidence type="ECO:0000256" key="1">
    <source>
        <dbReference type="ARBA" id="ARBA00015132"/>
    </source>
</evidence>
<dbReference type="InterPro" id="IPR001732">
    <property type="entry name" value="UDP-Glc/GDP-Man_DH_N"/>
</dbReference>
<dbReference type="InterPro" id="IPR036291">
    <property type="entry name" value="NAD(P)-bd_dom_sf"/>
</dbReference>
<dbReference type="PANTHER" id="PTHR43750:SF3">
    <property type="entry name" value="UDP-GLUCOSE 6-DEHYDROGENASE TUAD"/>
    <property type="match status" value="1"/>
</dbReference>
<dbReference type="GO" id="GO:0016616">
    <property type="term" value="F:oxidoreductase activity, acting on the CH-OH group of donors, NAD or NADP as acceptor"/>
    <property type="evidence" value="ECO:0007669"/>
    <property type="project" value="InterPro"/>
</dbReference>
<evidence type="ECO:0000313" key="3">
    <source>
        <dbReference type="EMBL" id="RGN92447.1"/>
    </source>
</evidence>
<feature type="domain" description="UDP-glucose/GDP-mannose dehydrogenase N-terminal" evidence="2">
    <location>
        <begin position="1"/>
        <end position="38"/>
    </location>
</feature>
<dbReference type="SUPFAM" id="SSF51735">
    <property type="entry name" value="NAD(P)-binding Rossmann-fold domains"/>
    <property type="match status" value="1"/>
</dbReference>
<evidence type="ECO:0000259" key="2">
    <source>
        <dbReference type="Pfam" id="PF03721"/>
    </source>
</evidence>
<dbReference type="EMBL" id="QSVA01000012">
    <property type="protein sequence ID" value="RGN92447.1"/>
    <property type="molecule type" value="Genomic_DNA"/>
</dbReference>
<comment type="caution">
    <text evidence="3">The sequence shown here is derived from an EMBL/GenBank/DDBJ whole genome shotgun (WGS) entry which is preliminary data.</text>
</comment>
<dbReference type="Gene3D" id="3.40.50.720">
    <property type="entry name" value="NAD(P)-binding Rossmann-like Domain"/>
    <property type="match status" value="1"/>
</dbReference>
<dbReference type="Proteomes" id="UP000260759">
    <property type="component" value="Unassembled WGS sequence"/>
</dbReference>
<evidence type="ECO:0000313" key="5">
    <source>
        <dbReference type="Proteomes" id="UP000260759"/>
    </source>
</evidence>
<accession>A0A3E5EUQ3</accession>
<reference evidence="5 6" key="1">
    <citation type="submission" date="2018-08" db="EMBL/GenBank/DDBJ databases">
        <title>A genome reference for cultivated species of the human gut microbiota.</title>
        <authorList>
            <person name="Zou Y."/>
            <person name="Xue W."/>
            <person name="Luo G."/>
        </authorList>
    </citation>
    <scope>NUCLEOTIDE SEQUENCE [LARGE SCALE GENOMIC DNA]</scope>
    <source>
        <strain evidence="4 6">AM34-25</strain>
        <strain evidence="3 5">OM03-4</strain>
    </source>
</reference>